<dbReference type="AlphaFoldDB" id="A0A1W2BNF6"/>
<feature type="compositionally biased region" description="Low complexity" evidence="1">
    <location>
        <begin position="259"/>
        <end position="270"/>
    </location>
</feature>
<dbReference type="GO" id="GO:0007059">
    <property type="term" value="P:chromosome segregation"/>
    <property type="evidence" value="ECO:0007669"/>
    <property type="project" value="TreeGrafter"/>
</dbReference>
<dbReference type="Proteomes" id="UP000192634">
    <property type="component" value="Unassembled WGS sequence"/>
</dbReference>
<dbReference type="InterPro" id="IPR036086">
    <property type="entry name" value="ParB/Sulfiredoxin_sf"/>
</dbReference>
<feature type="region of interest" description="Disordered" evidence="1">
    <location>
        <begin position="249"/>
        <end position="272"/>
    </location>
</feature>
<proteinExistence type="predicted"/>
<dbReference type="PANTHER" id="PTHR33375">
    <property type="entry name" value="CHROMOSOME-PARTITIONING PROTEIN PARB-RELATED"/>
    <property type="match status" value="1"/>
</dbReference>
<evidence type="ECO:0000259" key="2">
    <source>
        <dbReference type="Pfam" id="PF02195"/>
    </source>
</evidence>
<evidence type="ECO:0000313" key="3">
    <source>
        <dbReference type="EMBL" id="SMC74401.1"/>
    </source>
</evidence>
<organism evidence="3 4">
    <name type="scientific">Janibacter indicus</name>
    <dbReference type="NCBI Taxonomy" id="857417"/>
    <lineage>
        <taxon>Bacteria</taxon>
        <taxon>Bacillati</taxon>
        <taxon>Actinomycetota</taxon>
        <taxon>Actinomycetes</taxon>
        <taxon>Micrococcales</taxon>
        <taxon>Intrasporangiaceae</taxon>
        <taxon>Janibacter</taxon>
    </lineage>
</organism>
<dbReference type="Gene3D" id="3.90.1530.30">
    <property type="match status" value="1"/>
</dbReference>
<reference evidence="3 4" key="1">
    <citation type="submission" date="2017-04" db="EMBL/GenBank/DDBJ databases">
        <authorList>
            <person name="Afonso C.L."/>
            <person name="Miller P.J."/>
            <person name="Scott M.A."/>
            <person name="Spackman E."/>
            <person name="Goraichik I."/>
            <person name="Dimitrov K.M."/>
            <person name="Suarez D.L."/>
            <person name="Swayne D.E."/>
        </authorList>
    </citation>
    <scope>NUCLEOTIDE SEQUENCE [LARGE SCALE GENOMIC DNA]</scope>
    <source>
        <strain evidence="3 4">CGMCC 1.12511</strain>
    </source>
</reference>
<dbReference type="GO" id="GO:0005694">
    <property type="term" value="C:chromosome"/>
    <property type="evidence" value="ECO:0007669"/>
    <property type="project" value="TreeGrafter"/>
</dbReference>
<feature type="domain" description="ParB-like N-terminal" evidence="2">
    <location>
        <begin position="22"/>
        <end position="81"/>
    </location>
</feature>
<dbReference type="InterPro" id="IPR050336">
    <property type="entry name" value="Chromosome_partition/occlusion"/>
</dbReference>
<feature type="compositionally biased region" description="Low complexity" evidence="1">
    <location>
        <begin position="140"/>
        <end position="160"/>
    </location>
</feature>
<evidence type="ECO:0000256" key="1">
    <source>
        <dbReference type="SAM" id="MobiDB-lite"/>
    </source>
</evidence>
<evidence type="ECO:0000313" key="4">
    <source>
        <dbReference type="Proteomes" id="UP000192634"/>
    </source>
</evidence>
<dbReference type="EMBL" id="FWXN01000008">
    <property type="protein sequence ID" value="SMC74401.1"/>
    <property type="molecule type" value="Genomic_DNA"/>
</dbReference>
<protein>
    <submittedName>
        <fullName evidence="3">Chromosome partitioning protein, ParB family</fullName>
    </submittedName>
</protein>
<name>A0A1W2BNF6_9MICO</name>
<sequence>MGSRDGHIELDWAVDAIVVGTRHRTDLGDIDALASSIDRHGLLQPLTLTSQGVLVCGYRRLTAIKKLNWRTTGVWIRSGVSDRLGHLLAEQDDNNHHKALTQTEAAALYRETKTLMAEDAARRKKATQFSSDNQPGNGGPANLAGPSPADAAEAPAGAMGTAREQAARLITGRASYTTLERTGFLQQLLEDPATAEHVRAEAATGLEQIEAGAPVHPIYERLRSLAGQATERRQDDLDEMAKQALARVRAAEATKRPRSGQPSRPRQSVPGRWPVRAFLTTFEELTDWWTHYDPATLAAELTDEQAEMFLGVATGTADFAEQLRAAREALGDEQARTARGHLHAI</sequence>
<feature type="region of interest" description="Disordered" evidence="1">
    <location>
        <begin position="119"/>
        <end position="160"/>
    </location>
</feature>
<dbReference type="OrthoDB" id="3176965at2"/>
<dbReference type="RefSeq" id="WP_084451514.1">
    <property type="nucleotide sequence ID" value="NZ_FWXN01000008.1"/>
</dbReference>
<dbReference type="PANTHER" id="PTHR33375:SF1">
    <property type="entry name" value="CHROMOSOME-PARTITIONING PROTEIN PARB-RELATED"/>
    <property type="match status" value="1"/>
</dbReference>
<dbReference type="InterPro" id="IPR003115">
    <property type="entry name" value="ParB_N"/>
</dbReference>
<dbReference type="SUPFAM" id="SSF110849">
    <property type="entry name" value="ParB/Sulfiredoxin"/>
    <property type="match status" value="1"/>
</dbReference>
<dbReference type="Pfam" id="PF02195">
    <property type="entry name" value="ParB_N"/>
    <property type="match status" value="1"/>
</dbReference>
<gene>
    <name evidence="3" type="ORF">SAMN06296429_108182</name>
</gene>
<accession>A0A1W2BNF6</accession>